<evidence type="ECO:0000259" key="1">
    <source>
        <dbReference type="Pfam" id="PF13439"/>
    </source>
</evidence>
<sequence>MKILIINKSAHSGGAAVAANRLYTSLKDIEADVGMLVEEPVNKNVDISTICHKRIDKKKAFNRFIKERLYFLPYEKNKTVRFSFSPAVAGIDISQHPMVQEADIIHLHWINHGFLSLKNLDQLFRLKKPVVWTMHDMWPFTGGCHYANTCNHYIDTCGHCPFLRWSNSCDLSSKIHEKKYNIWNQANIHAVSCSKWLGSLAQESSLLRRKKIYSIPNPIDTNVFAPMNMDECRKEMGLPLNRKLLLFGAANISDPRKGARYLMEALHILDIRYPELSDKIELIIFGKSKDIDFNKYPYKVHSLNYIDGTEQMVKLYNCADAFVLPSLQDNLPNTVMEAQSCGIPVVSFRVGGVPEMIENKKNGFLTTMKDSDGLALGIYEALFNTDPKAVKENARNFVLSNYSNKLIANKYMNLYKSLL</sequence>
<keyword evidence="3" id="KW-1185">Reference proteome</keyword>
<evidence type="ECO:0000313" key="3">
    <source>
        <dbReference type="Proteomes" id="UP001207408"/>
    </source>
</evidence>
<dbReference type="Proteomes" id="UP001207408">
    <property type="component" value="Unassembled WGS sequence"/>
</dbReference>
<accession>A0AAE3MFP0</accession>
<keyword evidence="2" id="KW-0808">Transferase</keyword>
<organism evidence="2 3">
    <name type="scientific">Plebeiibacterium marinum</name>
    <dbReference type="NCBI Taxonomy" id="2992111"/>
    <lineage>
        <taxon>Bacteria</taxon>
        <taxon>Pseudomonadati</taxon>
        <taxon>Bacteroidota</taxon>
        <taxon>Bacteroidia</taxon>
        <taxon>Marinilabiliales</taxon>
        <taxon>Marinilabiliaceae</taxon>
        <taxon>Plebeiibacterium</taxon>
    </lineage>
</organism>
<keyword evidence="2" id="KW-0328">Glycosyltransferase</keyword>
<gene>
    <name evidence="2" type="ORF">OM074_14065</name>
</gene>
<dbReference type="InterPro" id="IPR028098">
    <property type="entry name" value="Glyco_trans_4-like_N"/>
</dbReference>
<protein>
    <submittedName>
        <fullName evidence="2">Glycosyltransferase</fullName>
        <ecNumber evidence="2">2.4.-.-</ecNumber>
    </submittedName>
</protein>
<dbReference type="GO" id="GO:0016757">
    <property type="term" value="F:glycosyltransferase activity"/>
    <property type="evidence" value="ECO:0007669"/>
    <property type="project" value="UniProtKB-KW"/>
</dbReference>
<dbReference type="Gene3D" id="3.40.50.2000">
    <property type="entry name" value="Glycogen Phosphorylase B"/>
    <property type="match status" value="2"/>
</dbReference>
<feature type="domain" description="Glycosyltransferase subfamily 4-like N-terminal" evidence="1">
    <location>
        <begin position="37"/>
        <end position="222"/>
    </location>
</feature>
<dbReference type="Pfam" id="PF13692">
    <property type="entry name" value="Glyco_trans_1_4"/>
    <property type="match status" value="1"/>
</dbReference>
<dbReference type="Pfam" id="PF13439">
    <property type="entry name" value="Glyco_transf_4"/>
    <property type="match status" value="1"/>
</dbReference>
<dbReference type="AlphaFoldDB" id="A0AAE3MFP0"/>
<evidence type="ECO:0000313" key="2">
    <source>
        <dbReference type="EMBL" id="MCW3806757.1"/>
    </source>
</evidence>
<dbReference type="SUPFAM" id="SSF53756">
    <property type="entry name" value="UDP-Glycosyltransferase/glycogen phosphorylase"/>
    <property type="match status" value="1"/>
</dbReference>
<comment type="caution">
    <text evidence="2">The sequence shown here is derived from an EMBL/GenBank/DDBJ whole genome shotgun (WGS) entry which is preliminary data.</text>
</comment>
<dbReference type="PANTHER" id="PTHR12526">
    <property type="entry name" value="GLYCOSYLTRANSFERASE"/>
    <property type="match status" value="1"/>
</dbReference>
<dbReference type="RefSeq" id="WP_301200485.1">
    <property type="nucleotide sequence ID" value="NZ_JAPDPI010000029.1"/>
</dbReference>
<dbReference type="EC" id="2.4.-.-" evidence="2"/>
<name>A0AAE3MFP0_9BACT</name>
<dbReference type="PANTHER" id="PTHR12526:SF637">
    <property type="entry name" value="GLYCOSYLTRANSFERASE EPSF-RELATED"/>
    <property type="match status" value="1"/>
</dbReference>
<dbReference type="EMBL" id="JAPDPI010000029">
    <property type="protein sequence ID" value="MCW3806757.1"/>
    <property type="molecule type" value="Genomic_DNA"/>
</dbReference>
<reference evidence="2" key="1">
    <citation type="submission" date="2022-10" db="EMBL/GenBank/DDBJ databases">
        <authorList>
            <person name="Yu W.X."/>
        </authorList>
    </citation>
    <scope>NUCLEOTIDE SEQUENCE</scope>
    <source>
        <strain evidence="2">D04</strain>
    </source>
</reference>
<proteinExistence type="predicted"/>